<dbReference type="Pfam" id="PF00023">
    <property type="entry name" value="Ank"/>
    <property type="match status" value="1"/>
</dbReference>
<evidence type="ECO:0000313" key="3">
    <source>
        <dbReference type="EMBL" id="CBN80339.1"/>
    </source>
</evidence>
<evidence type="ECO:0000313" key="4">
    <source>
        <dbReference type="Proteomes" id="UP000002630"/>
    </source>
</evidence>
<dbReference type="Proteomes" id="UP000002630">
    <property type="component" value="Linkage Group LG16"/>
</dbReference>
<name>D8LP68_ECTSI</name>
<dbReference type="AlphaFoldDB" id="D8LP68"/>
<dbReference type="EMBL" id="FN648730">
    <property type="protein sequence ID" value="CBN80339.1"/>
    <property type="molecule type" value="Genomic_DNA"/>
</dbReference>
<organism evidence="3 4">
    <name type="scientific">Ectocarpus siliculosus</name>
    <name type="common">Brown alga</name>
    <name type="synonym">Conferva siliculosa</name>
    <dbReference type="NCBI Taxonomy" id="2880"/>
    <lineage>
        <taxon>Eukaryota</taxon>
        <taxon>Sar</taxon>
        <taxon>Stramenopiles</taxon>
        <taxon>Ochrophyta</taxon>
        <taxon>PX clade</taxon>
        <taxon>Phaeophyceae</taxon>
        <taxon>Ectocarpales</taxon>
        <taxon>Ectocarpaceae</taxon>
        <taxon>Ectocarpus</taxon>
    </lineage>
</organism>
<dbReference type="PANTHER" id="PTHR24171:SF9">
    <property type="entry name" value="ANKYRIN REPEAT DOMAIN-CONTAINING PROTEIN 39"/>
    <property type="match status" value="1"/>
</dbReference>
<evidence type="ECO:0000256" key="1">
    <source>
        <dbReference type="ARBA" id="ARBA00022737"/>
    </source>
</evidence>
<dbReference type="STRING" id="2880.D8LP68"/>
<protein>
    <submittedName>
        <fullName evidence="3">Ankyrin-repeat protein</fullName>
    </submittedName>
</protein>
<keyword evidence="4" id="KW-1185">Reference proteome</keyword>
<dbReference type="eggNOG" id="KOG4177">
    <property type="taxonomic scope" value="Eukaryota"/>
</dbReference>
<dbReference type="OrthoDB" id="92654at2759"/>
<accession>D8LP68</accession>
<evidence type="ECO:0000256" key="2">
    <source>
        <dbReference type="ARBA" id="ARBA00023043"/>
    </source>
</evidence>
<dbReference type="SUPFAM" id="SSF48403">
    <property type="entry name" value="Ankyrin repeat"/>
    <property type="match status" value="1"/>
</dbReference>
<reference evidence="3 4" key="1">
    <citation type="journal article" date="2010" name="Nature">
        <title>The Ectocarpus genome and the independent evolution of multicellularity in brown algae.</title>
        <authorList>
            <person name="Cock J.M."/>
            <person name="Sterck L."/>
            <person name="Rouze P."/>
            <person name="Scornet D."/>
            <person name="Allen A.E."/>
            <person name="Amoutzias G."/>
            <person name="Anthouard V."/>
            <person name="Artiguenave F."/>
            <person name="Aury J.M."/>
            <person name="Badger J.H."/>
            <person name="Beszteri B."/>
            <person name="Billiau K."/>
            <person name="Bonnet E."/>
            <person name="Bothwell J.H."/>
            <person name="Bowler C."/>
            <person name="Boyen C."/>
            <person name="Brownlee C."/>
            <person name="Carrano C.J."/>
            <person name="Charrier B."/>
            <person name="Cho G.Y."/>
            <person name="Coelho S.M."/>
            <person name="Collen J."/>
            <person name="Corre E."/>
            <person name="Da Silva C."/>
            <person name="Delage L."/>
            <person name="Delaroque N."/>
            <person name="Dittami S.M."/>
            <person name="Doulbeau S."/>
            <person name="Elias M."/>
            <person name="Farnham G."/>
            <person name="Gachon C.M."/>
            <person name="Gschloessl B."/>
            <person name="Heesch S."/>
            <person name="Jabbari K."/>
            <person name="Jubin C."/>
            <person name="Kawai H."/>
            <person name="Kimura K."/>
            <person name="Kloareg B."/>
            <person name="Kupper F.C."/>
            <person name="Lang D."/>
            <person name="Le Bail A."/>
            <person name="Leblanc C."/>
            <person name="Lerouge P."/>
            <person name="Lohr M."/>
            <person name="Lopez P.J."/>
            <person name="Martens C."/>
            <person name="Maumus F."/>
            <person name="Michel G."/>
            <person name="Miranda-Saavedra D."/>
            <person name="Morales J."/>
            <person name="Moreau H."/>
            <person name="Motomura T."/>
            <person name="Nagasato C."/>
            <person name="Napoli C.A."/>
            <person name="Nelson D.R."/>
            <person name="Nyvall-Collen P."/>
            <person name="Peters A.F."/>
            <person name="Pommier C."/>
            <person name="Potin P."/>
            <person name="Poulain J."/>
            <person name="Quesneville H."/>
            <person name="Read B."/>
            <person name="Rensing S.A."/>
            <person name="Ritter A."/>
            <person name="Rousvoal S."/>
            <person name="Samanta M."/>
            <person name="Samson G."/>
            <person name="Schroeder D.C."/>
            <person name="Segurens B."/>
            <person name="Strittmatter M."/>
            <person name="Tonon T."/>
            <person name="Tregear J.W."/>
            <person name="Valentin K."/>
            <person name="von Dassow P."/>
            <person name="Yamagishi T."/>
            <person name="Van de Peer Y."/>
            <person name="Wincker P."/>
        </authorList>
    </citation>
    <scope>NUCLEOTIDE SEQUENCE [LARGE SCALE GENOMIC DNA]</scope>
    <source>
        <strain evidence="4">Ec32 / CCAP1310/4</strain>
    </source>
</reference>
<sequence length="252" mass="28130">MVHRLHLILSVHEIERLIKEEHADVNLKDIDGSTALHVSRSSTIARTLIEHGADVNAKNSRGMSALHRARNIGVAKVLLEHGAFVNAVDNYGNTPLHLCNDTQTVNLLLRHGASITHRNMKGETPIHMSTYGSKVISLAKAGADIDSVDNAGKTLLMKKARCFYVFRLLRPLLALNPSVFLKDNDGRTALDFTVEEGVKAHLIRYGKDQNWRRRKTLILLREKARVFVAMEDCVLRTVGLPTGIFRSVLTFL</sequence>
<dbReference type="InterPro" id="IPR036770">
    <property type="entry name" value="Ankyrin_rpt-contain_sf"/>
</dbReference>
<dbReference type="Gene3D" id="1.25.40.20">
    <property type="entry name" value="Ankyrin repeat-containing domain"/>
    <property type="match status" value="3"/>
</dbReference>
<keyword evidence="1" id="KW-0677">Repeat</keyword>
<dbReference type="PANTHER" id="PTHR24171">
    <property type="entry name" value="ANKYRIN REPEAT DOMAIN-CONTAINING PROTEIN 39-RELATED"/>
    <property type="match status" value="1"/>
</dbReference>
<dbReference type="SMART" id="SM00248">
    <property type="entry name" value="ANK"/>
    <property type="match status" value="3"/>
</dbReference>
<proteinExistence type="predicted"/>
<dbReference type="Pfam" id="PF12796">
    <property type="entry name" value="Ank_2"/>
    <property type="match status" value="1"/>
</dbReference>
<keyword evidence="2" id="KW-0040">ANK repeat</keyword>
<dbReference type="EMBL" id="FN649741">
    <property type="protein sequence ID" value="CBN80339.1"/>
    <property type="molecule type" value="Genomic_DNA"/>
</dbReference>
<gene>
    <name evidence="3" type="ORF">Esi_0052_0089</name>
</gene>
<dbReference type="InParanoid" id="D8LP68"/>
<dbReference type="InterPro" id="IPR002110">
    <property type="entry name" value="Ankyrin_rpt"/>
</dbReference>